<reference evidence="2" key="1">
    <citation type="submission" date="2011-04" db="EMBL/GenBank/DDBJ databases">
        <title>Taxonomic and functional metagenomic profiling of the microbial community in the anoxic sediment of a brackish shallow lake (Laguna de Carrizo Central Spain).</title>
        <authorList>
            <consortium name="CONSOLIDER consortium CSD2007-00005"/>
            <person name="Guazzaroni M.-E."/>
            <person name="Richter M."/>
            <person name="Garcia-Salamanca A."/>
            <person name="Yarza P."/>
            <person name="Ferrer M."/>
        </authorList>
    </citation>
    <scope>NUCLEOTIDE SEQUENCE</scope>
</reference>
<feature type="domain" description="Haemolysin-type calcium binding-related" evidence="1">
    <location>
        <begin position="44"/>
        <end position="80"/>
    </location>
</feature>
<evidence type="ECO:0000313" key="2">
    <source>
        <dbReference type="EMBL" id="AEI30544.1"/>
    </source>
</evidence>
<dbReference type="InterPro" id="IPR010566">
    <property type="entry name" value="Haemolys_ca-bd"/>
</dbReference>
<accession>F8UHN7</accession>
<dbReference type="Pfam" id="PF06594">
    <property type="entry name" value="HCBP_related"/>
    <property type="match status" value="1"/>
</dbReference>
<dbReference type="EMBL" id="JF805213">
    <property type="protein sequence ID" value="AEI30544.1"/>
    <property type="molecule type" value="Genomic_DNA"/>
</dbReference>
<evidence type="ECO:0000259" key="1">
    <source>
        <dbReference type="Pfam" id="PF06594"/>
    </source>
</evidence>
<name>F8UHN7_9ZZZZ</name>
<protein>
    <submittedName>
        <fullName evidence="2">Hemolysin-type calcium-binding region C-terminal end protein</fullName>
    </submittedName>
</protein>
<dbReference type="AlphaFoldDB" id="F8UHN7"/>
<sequence>MARTYGADTVQDTDLTAGNVDALEFLTNISSQQLWFRKANQDLDLEVDIIGTTDKVTITNWFAHASKYHVEQFKTSDGKMLLDTKVQALVVAMSTFDPPATGTLPAGYANNVSDLIASSWQPQ</sequence>
<proteinExistence type="predicted"/>
<gene>
    <name evidence="2" type="ORF">LDC_03721</name>
</gene>
<organism evidence="2">
    <name type="scientific">uncultured microorganism</name>
    <dbReference type="NCBI Taxonomy" id="358574"/>
    <lineage>
        <taxon>unclassified sequences</taxon>
        <taxon>environmental samples</taxon>
    </lineage>
</organism>